<dbReference type="SUPFAM" id="SSF53067">
    <property type="entry name" value="Actin-like ATPase domain"/>
    <property type="match status" value="1"/>
</dbReference>
<dbReference type="InterPro" id="IPR036388">
    <property type="entry name" value="WH-like_DNA-bd_sf"/>
</dbReference>
<dbReference type="PANTHER" id="PTHR18964">
    <property type="entry name" value="ROK (REPRESSOR, ORF, KINASE) FAMILY"/>
    <property type="match status" value="1"/>
</dbReference>
<dbReference type="InterPro" id="IPR036390">
    <property type="entry name" value="WH_DNA-bd_sf"/>
</dbReference>
<dbReference type="GO" id="GO:0006355">
    <property type="term" value="P:regulation of DNA-templated transcription"/>
    <property type="evidence" value="ECO:0007669"/>
    <property type="project" value="InterPro"/>
</dbReference>
<dbReference type="Pfam" id="PF00480">
    <property type="entry name" value="ROK"/>
    <property type="match status" value="1"/>
</dbReference>
<dbReference type="EMBL" id="JZEX01000010">
    <property type="protein sequence ID" value="KKB13753.1"/>
    <property type="molecule type" value="Genomic_DNA"/>
</dbReference>
<dbReference type="CDD" id="cd23763">
    <property type="entry name" value="ASKHA_ATPase_ROK"/>
    <property type="match status" value="1"/>
</dbReference>
<evidence type="ECO:0000313" key="2">
    <source>
        <dbReference type="EMBL" id="KKB13753.1"/>
    </source>
</evidence>
<reference evidence="2 3" key="1">
    <citation type="submission" date="2015-03" db="EMBL/GenBank/DDBJ databases">
        <authorList>
            <person name="Hassan Y.I."/>
            <person name="Lepp D."/>
            <person name="Li X.-Z."/>
            <person name="Zhou T."/>
        </authorList>
    </citation>
    <scope>NUCLEOTIDE SEQUENCE [LARGE SCALE GENOMIC DNA]</scope>
    <source>
        <strain evidence="2 3">BD-c194</strain>
    </source>
</reference>
<name>A0A0F5FY50_9HYPH</name>
<dbReference type="SUPFAM" id="SSF46785">
    <property type="entry name" value="Winged helix' DNA-binding domain"/>
    <property type="match status" value="1"/>
</dbReference>
<dbReference type="STRING" id="443610.VE25_00290"/>
<dbReference type="InterPro" id="IPR012318">
    <property type="entry name" value="HTH_CRP"/>
</dbReference>
<dbReference type="Proteomes" id="UP000033632">
    <property type="component" value="Unassembled WGS sequence"/>
</dbReference>
<dbReference type="PANTHER" id="PTHR18964:SF169">
    <property type="entry name" value="N-ACETYLMANNOSAMINE KINASE"/>
    <property type="match status" value="1"/>
</dbReference>
<dbReference type="RefSeq" id="WP_046106576.1">
    <property type="nucleotide sequence ID" value="NZ_JZEX01000010.1"/>
</dbReference>
<evidence type="ECO:0000313" key="3">
    <source>
        <dbReference type="Proteomes" id="UP000033632"/>
    </source>
</evidence>
<dbReference type="AlphaFoldDB" id="A0A0F5FY50"/>
<gene>
    <name evidence="2" type="ORF">VE25_00290</name>
</gene>
<dbReference type="InterPro" id="IPR000600">
    <property type="entry name" value="ROK"/>
</dbReference>
<keyword evidence="3" id="KW-1185">Reference proteome</keyword>
<dbReference type="InterPro" id="IPR043129">
    <property type="entry name" value="ATPase_NBD"/>
</dbReference>
<proteinExistence type="predicted"/>
<dbReference type="OrthoDB" id="49685at2"/>
<evidence type="ECO:0000259" key="1">
    <source>
        <dbReference type="SMART" id="SM00419"/>
    </source>
</evidence>
<dbReference type="Gene3D" id="3.30.420.40">
    <property type="match status" value="2"/>
</dbReference>
<dbReference type="GO" id="GO:0003677">
    <property type="term" value="F:DNA binding"/>
    <property type="evidence" value="ECO:0007669"/>
    <property type="project" value="InterPro"/>
</dbReference>
<dbReference type="PATRIC" id="fig|443610.3.peg.252"/>
<comment type="caution">
    <text evidence="2">The sequence shown here is derived from an EMBL/GenBank/DDBJ whole genome shotgun (WGS) entry which is preliminary data.</text>
</comment>
<dbReference type="SMART" id="SM00419">
    <property type="entry name" value="HTH_CRP"/>
    <property type="match status" value="1"/>
</dbReference>
<feature type="domain" description="HTH crp-type" evidence="1">
    <location>
        <begin position="29"/>
        <end position="79"/>
    </location>
</feature>
<organism evidence="2 3">
    <name type="scientific">Devosia geojensis</name>
    <dbReference type="NCBI Taxonomy" id="443610"/>
    <lineage>
        <taxon>Bacteria</taxon>
        <taxon>Pseudomonadati</taxon>
        <taxon>Pseudomonadota</taxon>
        <taxon>Alphaproteobacteria</taxon>
        <taxon>Hyphomicrobiales</taxon>
        <taxon>Devosiaceae</taxon>
        <taxon>Devosia</taxon>
    </lineage>
</organism>
<protein>
    <submittedName>
        <fullName evidence="2">ROK family transcriptional regulator</fullName>
    </submittedName>
</protein>
<dbReference type="Pfam" id="PF13412">
    <property type="entry name" value="HTH_24"/>
    <property type="match status" value="1"/>
</dbReference>
<sequence length="401" mass="42934">MNRTGRPGGLLTRGTNQAGGRLYNERLALSLIRRHASLPKADLARMTGLSPQTVSTIVNQLEADGLVRRLEPLRGRVGQPLVPYELHPRGAFFLGLKVGRRSSDVVLLDFAGAVLGRIHEPHPYPTPQSIVALAGRGISELAGSLPLAERARIAGFGIAAPFEMWNWKNQFAAPADVLEAWRVADIREEVAAISPWPVYFHNDGTAACAAELVLGEGAEHPDFLYIFIGSFIGGGVVLNGHLFPGRTGYGGAVAPLPVPVPGGGFQQILKTASIYVLAEKLVATGADPRVLWRDPDEWGELGAPLDEWVEESARALAQAIVTAVSIIDFGTIILDGAFPLPVRARLAERTRKLIAGFDLQGLAGFSLIEGTLGSRAREIGGACLPLLANFTQDREVLFKDG</sequence>
<accession>A0A0F5FY50</accession>
<dbReference type="Gene3D" id="1.10.10.10">
    <property type="entry name" value="Winged helix-like DNA-binding domain superfamily/Winged helix DNA-binding domain"/>
    <property type="match status" value="1"/>
</dbReference>